<dbReference type="RefSeq" id="WP_035323774.1">
    <property type="nucleotide sequence ID" value="NZ_FONH01000003.1"/>
</dbReference>
<dbReference type="Pfam" id="PF11795">
    <property type="entry name" value="DUF3322"/>
    <property type="match status" value="1"/>
</dbReference>
<gene>
    <name evidence="3" type="ORF">SAMN02799615_01554</name>
</gene>
<dbReference type="EMBL" id="FONH01000003">
    <property type="protein sequence ID" value="SFE69713.1"/>
    <property type="molecule type" value="Genomic_DNA"/>
</dbReference>
<evidence type="ECO:0000313" key="3">
    <source>
        <dbReference type="EMBL" id="SFE69713.1"/>
    </source>
</evidence>
<sequence length="403" mass="45839">MKSPEALRKRLHARWLAHRYDWVAGGGEWPLSLSIGGDGLKADAVAGHWNAFDAWLRAWKQPAQHSPGRVVSRLRFRHSLFGEQEIPCSWLFDTPDAVAAELGEAARWQRAKQRFDRLASWVPMVEGGSDAVSGLAVPWRRVVSRRFDLLADMEDGEFELLLRVVDWLWKHPDSGTYLRELPVAGVDTKWAERRRRVITAWLWVLRGGAIGSHNFYRVAGLRAPPDRLRMRLLDDGLRSLLGGLSDIEAPVTDVMRMSLPVRQVLIVENLVTGLACGDLTGTVVFMGRGYAIEALAALPWLAQVPVYYWGDIDTHGFAILSRLRRRLPHIRAVLMDEGTLHEHRELAVREPQPHLAQGLAHLAAEELRLFQSLRDDRERLEQERIPWTWAWSRLTQSMAAPRA</sequence>
<name>A0A1I2CPI9_9GAMM</name>
<protein>
    <recommendedName>
        <fullName evidence="5">DUF3322 and DUF2220 domain-containing protein</fullName>
    </recommendedName>
</protein>
<organism evidence="3 4">
    <name type="scientific">Dyella marensis</name>
    <dbReference type="NCBI Taxonomy" id="500610"/>
    <lineage>
        <taxon>Bacteria</taxon>
        <taxon>Pseudomonadati</taxon>
        <taxon>Pseudomonadota</taxon>
        <taxon>Gammaproteobacteria</taxon>
        <taxon>Lysobacterales</taxon>
        <taxon>Rhodanobacteraceae</taxon>
        <taxon>Dyella</taxon>
    </lineage>
</organism>
<dbReference type="InterPro" id="IPR024537">
    <property type="entry name" value="DUF3322"/>
</dbReference>
<dbReference type="Proteomes" id="UP000199477">
    <property type="component" value="Unassembled WGS sequence"/>
</dbReference>
<evidence type="ECO:0008006" key="5">
    <source>
        <dbReference type="Google" id="ProtNLM"/>
    </source>
</evidence>
<keyword evidence="4" id="KW-1185">Reference proteome</keyword>
<proteinExistence type="predicted"/>
<dbReference type="PIRSF" id="PIRSF028408">
    <property type="entry name" value="UCP028408"/>
    <property type="match status" value="1"/>
</dbReference>
<dbReference type="STRING" id="500610.SAMN02799615_01554"/>
<feature type="domain" description="DUF3322" evidence="2">
    <location>
        <begin position="4"/>
        <end position="202"/>
    </location>
</feature>
<dbReference type="Pfam" id="PF09983">
    <property type="entry name" value="JetD_C"/>
    <property type="match status" value="1"/>
</dbReference>
<dbReference type="InterPro" id="IPR014544">
    <property type="entry name" value="UCP028408"/>
</dbReference>
<feature type="domain" description="Wadjet protein JetD C-terminal" evidence="1">
    <location>
        <begin position="220"/>
        <end position="393"/>
    </location>
</feature>
<evidence type="ECO:0000313" key="4">
    <source>
        <dbReference type="Proteomes" id="UP000199477"/>
    </source>
</evidence>
<evidence type="ECO:0000259" key="1">
    <source>
        <dbReference type="Pfam" id="PF09983"/>
    </source>
</evidence>
<reference evidence="4" key="1">
    <citation type="submission" date="2016-10" db="EMBL/GenBank/DDBJ databases">
        <authorList>
            <person name="Varghese N."/>
            <person name="Submissions S."/>
        </authorList>
    </citation>
    <scope>NUCLEOTIDE SEQUENCE [LARGE SCALE GENOMIC DNA]</scope>
    <source>
        <strain evidence="4">UNC178MFTsu3.1</strain>
    </source>
</reference>
<dbReference type="AlphaFoldDB" id="A0A1I2CPI9"/>
<evidence type="ECO:0000259" key="2">
    <source>
        <dbReference type="Pfam" id="PF11795"/>
    </source>
</evidence>
<dbReference type="InterPro" id="IPR024534">
    <property type="entry name" value="JetD_C"/>
</dbReference>
<accession>A0A1I2CPI9</accession>